<evidence type="ECO:0000313" key="2">
    <source>
        <dbReference type="Proteomes" id="UP000475325"/>
    </source>
</evidence>
<name>A0A7C8J391_ORBOL</name>
<comment type="caution">
    <text evidence="1">The sequence shown here is derived from an EMBL/GenBank/DDBJ whole genome shotgun (WGS) entry which is preliminary data.</text>
</comment>
<accession>A0A7C8J391</accession>
<dbReference type="EMBL" id="WIQW01000093">
    <property type="protein sequence ID" value="KAF3085103.1"/>
    <property type="molecule type" value="Genomic_DNA"/>
</dbReference>
<reference evidence="1 2" key="1">
    <citation type="submission" date="2019-06" db="EMBL/GenBank/DDBJ databases">
        <authorList>
            <person name="Palmer J.M."/>
        </authorList>
    </citation>
    <scope>NUCLEOTIDE SEQUENCE [LARGE SCALE GENOMIC DNA]</scope>
    <source>
        <strain evidence="1 2">TWF102</strain>
    </source>
</reference>
<protein>
    <submittedName>
        <fullName evidence="1">Uncharacterized protein</fullName>
    </submittedName>
</protein>
<proteinExistence type="predicted"/>
<dbReference type="Proteomes" id="UP000475325">
    <property type="component" value="Unassembled WGS sequence"/>
</dbReference>
<sequence length="106" mass="11846">MQRISWGLGAGEKGMSKLARRIQFKCIFESASPSRSIEPEEPILRIPTVHPSSHSFIHSLEHPFEHSWSSSSLKASDQADYPPCASLDWADIMIPPSCQHKRSNSS</sequence>
<organism evidence="1 2">
    <name type="scientific">Orbilia oligospora</name>
    <name type="common">Nematode-trapping fungus</name>
    <name type="synonym">Arthrobotrys oligospora</name>
    <dbReference type="NCBI Taxonomy" id="2813651"/>
    <lineage>
        <taxon>Eukaryota</taxon>
        <taxon>Fungi</taxon>
        <taxon>Dikarya</taxon>
        <taxon>Ascomycota</taxon>
        <taxon>Pezizomycotina</taxon>
        <taxon>Orbiliomycetes</taxon>
        <taxon>Orbiliales</taxon>
        <taxon>Orbiliaceae</taxon>
        <taxon>Orbilia</taxon>
    </lineage>
</organism>
<gene>
    <name evidence="1" type="ORF">TWF102_011727</name>
</gene>
<dbReference type="AlphaFoldDB" id="A0A7C8J391"/>
<evidence type="ECO:0000313" key="1">
    <source>
        <dbReference type="EMBL" id="KAF3085103.1"/>
    </source>
</evidence>